<dbReference type="InterPro" id="IPR023165">
    <property type="entry name" value="rRNA_Ade_diMease-like_C"/>
</dbReference>
<dbReference type="AlphaFoldDB" id="A0A1M6EG44"/>
<feature type="binding site" evidence="7 8">
    <location>
        <position position="52"/>
    </location>
    <ligand>
        <name>S-adenosyl-L-methionine</name>
        <dbReference type="ChEBI" id="CHEBI:59789"/>
    </ligand>
</feature>
<comment type="subcellular location">
    <subcellularLocation>
        <location evidence="7">Cytoplasm</location>
    </subcellularLocation>
</comment>
<evidence type="ECO:0000256" key="1">
    <source>
        <dbReference type="ARBA" id="ARBA00022490"/>
    </source>
</evidence>
<comment type="similarity">
    <text evidence="7">Belongs to the class I-like SAM-binding methyltransferase superfamily. rRNA adenine N(6)-methyltransferase family. RsmA subfamily.</text>
</comment>
<evidence type="ECO:0000313" key="11">
    <source>
        <dbReference type="Proteomes" id="UP000191240"/>
    </source>
</evidence>
<evidence type="ECO:0000256" key="3">
    <source>
        <dbReference type="ARBA" id="ARBA00022603"/>
    </source>
</evidence>
<evidence type="ECO:0000256" key="7">
    <source>
        <dbReference type="HAMAP-Rule" id="MF_00607"/>
    </source>
</evidence>
<dbReference type="PROSITE" id="PS01131">
    <property type="entry name" value="RRNA_A_DIMETH"/>
    <property type="match status" value="1"/>
</dbReference>
<evidence type="ECO:0000256" key="5">
    <source>
        <dbReference type="ARBA" id="ARBA00022691"/>
    </source>
</evidence>
<dbReference type="InterPro" id="IPR011530">
    <property type="entry name" value="rRNA_adenine_dimethylase"/>
</dbReference>
<dbReference type="FunFam" id="3.40.50.150:FF:000023">
    <property type="entry name" value="Ribosomal RNA small subunit methyltransferase A"/>
    <property type="match status" value="1"/>
</dbReference>
<dbReference type="InterPro" id="IPR001737">
    <property type="entry name" value="KsgA/Erm"/>
</dbReference>
<comment type="catalytic activity">
    <reaction evidence="7">
        <text>adenosine(1518)/adenosine(1519) in 16S rRNA + 4 S-adenosyl-L-methionine = N(6)-dimethyladenosine(1518)/N(6)-dimethyladenosine(1519) in 16S rRNA + 4 S-adenosyl-L-homocysteine + 4 H(+)</text>
        <dbReference type="Rhea" id="RHEA:19609"/>
        <dbReference type="Rhea" id="RHEA-COMP:10232"/>
        <dbReference type="Rhea" id="RHEA-COMP:10233"/>
        <dbReference type="ChEBI" id="CHEBI:15378"/>
        <dbReference type="ChEBI" id="CHEBI:57856"/>
        <dbReference type="ChEBI" id="CHEBI:59789"/>
        <dbReference type="ChEBI" id="CHEBI:74411"/>
        <dbReference type="ChEBI" id="CHEBI:74493"/>
        <dbReference type="EC" id="2.1.1.182"/>
    </reaction>
</comment>
<organism evidence="10 11">
    <name type="scientific">Anaerovibrio lipolyticus DSM 3074</name>
    <dbReference type="NCBI Taxonomy" id="1120997"/>
    <lineage>
        <taxon>Bacteria</taxon>
        <taxon>Bacillati</taxon>
        <taxon>Bacillota</taxon>
        <taxon>Negativicutes</taxon>
        <taxon>Selenomonadales</taxon>
        <taxon>Selenomonadaceae</taxon>
        <taxon>Anaerovibrio</taxon>
    </lineage>
</organism>
<dbReference type="GO" id="GO:0005829">
    <property type="term" value="C:cytosol"/>
    <property type="evidence" value="ECO:0007669"/>
    <property type="project" value="TreeGrafter"/>
</dbReference>
<evidence type="ECO:0000313" key="10">
    <source>
        <dbReference type="EMBL" id="SHI84268.1"/>
    </source>
</evidence>
<dbReference type="InterPro" id="IPR029063">
    <property type="entry name" value="SAM-dependent_MTases_sf"/>
</dbReference>
<dbReference type="Proteomes" id="UP000191240">
    <property type="component" value="Unassembled WGS sequence"/>
</dbReference>
<dbReference type="Gene3D" id="3.40.50.150">
    <property type="entry name" value="Vaccinia Virus protein VP39"/>
    <property type="match status" value="1"/>
</dbReference>
<feature type="binding site" evidence="7 8">
    <location>
        <position position="145"/>
    </location>
    <ligand>
        <name>S-adenosyl-L-methionine</name>
        <dbReference type="ChEBI" id="CHEBI:59789"/>
    </ligand>
</feature>
<accession>A0A1M6EG44</accession>
<feature type="binding site" evidence="7 8">
    <location>
        <position position="54"/>
    </location>
    <ligand>
        <name>S-adenosyl-L-methionine</name>
        <dbReference type="ChEBI" id="CHEBI:59789"/>
    </ligand>
</feature>
<dbReference type="PANTHER" id="PTHR11727:SF7">
    <property type="entry name" value="DIMETHYLADENOSINE TRANSFERASE-RELATED"/>
    <property type="match status" value="1"/>
</dbReference>
<proteinExistence type="inferred from homology"/>
<evidence type="ECO:0000256" key="2">
    <source>
        <dbReference type="ARBA" id="ARBA00022552"/>
    </source>
</evidence>
<evidence type="ECO:0000256" key="6">
    <source>
        <dbReference type="ARBA" id="ARBA00022884"/>
    </source>
</evidence>
<dbReference type="NCBIfam" id="TIGR00755">
    <property type="entry name" value="ksgA"/>
    <property type="match status" value="1"/>
</dbReference>
<keyword evidence="3 7" id="KW-0489">Methyltransferase</keyword>
<dbReference type="GO" id="GO:0052908">
    <property type="term" value="F:16S rRNA (adenine(1518)-N(6)/adenine(1519)-N(6))-dimethyltransferase activity"/>
    <property type="evidence" value="ECO:0007669"/>
    <property type="project" value="UniProtKB-EC"/>
</dbReference>
<dbReference type="InterPro" id="IPR020596">
    <property type="entry name" value="rRNA_Ade_Mease_Trfase_CS"/>
</dbReference>
<dbReference type="Pfam" id="PF00398">
    <property type="entry name" value="RrnaAD"/>
    <property type="match status" value="1"/>
</dbReference>
<gene>
    <name evidence="7" type="primary">rsmA</name>
    <name evidence="7" type="synonym">ksgA</name>
    <name evidence="10" type="ORF">SAMN02745671_01869</name>
</gene>
<keyword evidence="5 7" id="KW-0949">S-adenosyl-L-methionine</keyword>
<dbReference type="EMBL" id="FQYW01000015">
    <property type="protein sequence ID" value="SHI84268.1"/>
    <property type="molecule type" value="Genomic_DNA"/>
</dbReference>
<keyword evidence="4 7" id="KW-0808">Transferase</keyword>
<dbReference type="EC" id="2.1.1.182" evidence="7"/>
<evidence type="ECO:0000256" key="4">
    <source>
        <dbReference type="ARBA" id="ARBA00022679"/>
    </source>
</evidence>
<dbReference type="InterPro" id="IPR020598">
    <property type="entry name" value="rRNA_Ade_methylase_Trfase_N"/>
</dbReference>
<evidence type="ECO:0000259" key="9">
    <source>
        <dbReference type="SMART" id="SM00650"/>
    </source>
</evidence>
<reference evidence="10 11" key="1">
    <citation type="submission" date="2016-11" db="EMBL/GenBank/DDBJ databases">
        <authorList>
            <person name="Jaros S."/>
            <person name="Januszkiewicz K."/>
            <person name="Wedrychowicz H."/>
        </authorList>
    </citation>
    <scope>NUCLEOTIDE SEQUENCE [LARGE SCALE GENOMIC DNA]</scope>
    <source>
        <strain evidence="10 11">DSM 3074</strain>
    </source>
</reference>
<keyword evidence="1 7" id="KW-0963">Cytoplasm</keyword>
<dbReference type="PANTHER" id="PTHR11727">
    <property type="entry name" value="DIMETHYLADENOSINE TRANSFERASE"/>
    <property type="match status" value="1"/>
</dbReference>
<comment type="function">
    <text evidence="7">Specifically dimethylates two adjacent adenosines (A1518 and A1519) in the loop of a conserved hairpin near the 3'-end of 16S rRNA in the 30S particle. May play a critical role in biogenesis of 30S subunits.</text>
</comment>
<keyword evidence="2 7" id="KW-0698">rRNA processing</keyword>
<dbReference type="PROSITE" id="PS51689">
    <property type="entry name" value="SAM_RNA_A_N6_MT"/>
    <property type="match status" value="1"/>
</dbReference>
<dbReference type="GO" id="GO:0003723">
    <property type="term" value="F:RNA binding"/>
    <property type="evidence" value="ECO:0007669"/>
    <property type="project" value="UniProtKB-UniRule"/>
</dbReference>
<dbReference type="HAMAP" id="MF_00607">
    <property type="entry name" value="16SrRNA_methyltr_A"/>
    <property type="match status" value="1"/>
</dbReference>
<evidence type="ECO:0000256" key="8">
    <source>
        <dbReference type="PROSITE-ProRule" id="PRU01026"/>
    </source>
</evidence>
<sequence length="307" mass="33093">MSFNLDKDLDKEIHGGKKLNLNGLKTTIATPSVTRHIMKAFNLHASKRLGQNFLVDANIVRGIVDAVGAKPGDKILEIGPGIGTLTQGLAESGADVTAVELDKKLPAVLAETLAGYDNVRIVPGDILKVNIPEIMGDGPFKVAANLPYYITTPILMELLEKHLPISILVTMVQKEVALRMIAKPGSKTYGALSVAVQYYTKPHIAFDVPPRSFIPAPEVDSVVIVCDVREKPAVEVKDEKMFFKVVKAAFGQRRKTIANAMKGAGFTKDAIEVAFTKSGIDSGRRGETFTLKEFAALADALVVSNLV</sequence>
<dbReference type="Gene3D" id="1.10.8.100">
    <property type="entry name" value="Ribosomal RNA adenine dimethylase-like, domain 2"/>
    <property type="match status" value="1"/>
</dbReference>
<name>A0A1M6EG44_9FIRM</name>
<dbReference type="SMART" id="SM00650">
    <property type="entry name" value="rADc"/>
    <property type="match status" value="1"/>
</dbReference>
<feature type="binding site" evidence="7 8">
    <location>
        <position position="79"/>
    </location>
    <ligand>
        <name>S-adenosyl-L-methionine</name>
        <dbReference type="ChEBI" id="CHEBI:59789"/>
    </ligand>
</feature>
<keyword evidence="6 7" id="KW-0694">RNA-binding</keyword>
<dbReference type="OrthoDB" id="9814755at2"/>
<dbReference type="SUPFAM" id="SSF53335">
    <property type="entry name" value="S-adenosyl-L-methionine-dependent methyltransferases"/>
    <property type="match status" value="1"/>
</dbReference>
<dbReference type="CDD" id="cd02440">
    <property type="entry name" value="AdoMet_MTases"/>
    <property type="match status" value="1"/>
</dbReference>
<feature type="domain" description="Ribosomal RNA adenine methylase transferase N-terminal" evidence="9">
    <location>
        <begin position="59"/>
        <end position="230"/>
    </location>
</feature>
<protein>
    <recommendedName>
        <fullName evidence="7">Ribosomal RNA small subunit methyltransferase A</fullName>
        <ecNumber evidence="7">2.1.1.182</ecNumber>
    </recommendedName>
    <alternativeName>
        <fullName evidence="7">16S rRNA (adenine(1518)-N(6)/adenine(1519)-N(6))-dimethyltransferase</fullName>
    </alternativeName>
    <alternativeName>
        <fullName evidence="7">16S rRNA dimethyladenosine transferase</fullName>
    </alternativeName>
    <alternativeName>
        <fullName evidence="7">16S rRNA dimethylase</fullName>
    </alternativeName>
    <alternativeName>
        <fullName evidence="7">S-adenosylmethionine-6-N', N'-adenosyl(rRNA) dimethyltransferase</fullName>
    </alternativeName>
</protein>
<feature type="binding site" evidence="7 8">
    <location>
        <position position="100"/>
    </location>
    <ligand>
        <name>S-adenosyl-L-methionine</name>
        <dbReference type="ChEBI" id="CHEBI:59789"/>
    </ligand>
</feature>
<feature type="binding site" evidence="7 8">
    <location>
        <position position="125"/>
    </location>
    <ligand>
        <name>S-adenosyl-L-methionine</name>
        <dbReference type="ChEBI" id="CHEBI:59789"/>
    </ligand>
</feature>